<gene>
    <name evidence="7" type="ORF">KU306_03865</name>
</gene>
<protein>
    <submittedName>
        <fullName evidence="7">DMT family transporter</fullName>
    </submittedName>
</protein>
<accession>A0ABY5RFA3</accession>
<dbReference type="InterPro" id="IPR037185">
    <property type="entry name" value="EmrE-like"/>
</dbReference>
<evidence type="ECO:0000313" key="7">
    <source>
        <dbReference type="EMBL" id="UVE51031.1"/>
    </source>
</evidence>
<feature type="transmembrane region" description="Helical" evidence="5">
    <location>
        <begin position="34"/>
        <end position="56"/>
    </location>
</feature>
<feature type="transmembrane region" description="Helical" evidence="5">
    <location>
        <begin position="181"/>
        <end position="202"/>
    </location>
</feature>
<dbReference type="GeneID" id="74528004"/>
<sequence>MEAVLPVLFALVTAFAFAVSTVLVRVGVRESSPLVALVITMAVNVVVLWGLSLAWYDVSVDLWSWRWFILAGIFAPALGRLANYIGIQRVGANLVSPITNMNPLVSVGLAIVLLGERLPLPGYVGVMLAVAGGVVLASVRGDGFTRVRRTDLLFPLFGALTYGTVQIFRKIGTNLVAEPTIGAAVNLTTSFVLVAGGIVATGRLETLVVPRRDALTFVAAGVVSSLGLASLYAALSLGQVTVVTPIFNASPLFVLLLTGLFVRDGELFSKRVLVGTVTIVAGVAILTMWT</sequence>
<reference evidence="7" key="1">
    <citation type="submission" date="2021-07" db="EMBL/GenBank/DDBJ databases">
        <title>Studies on halocins as antimicrobial molecules from haloarchaea.</title>
        <authorList>
            <person name="Kumar S."/>
            <person name="Khare S.K."/>
        </authorList>
    </citation>
    <scope>NUCLEOTIDE SEQUENCE</scope>
    <source>
        <strain evidence="7">NCIM 5678</strain>
    </source>
</reference>
<evidence type="ECO:0000256" key="4">
    <source>
        <dbReference type="ARBA" id="ARBA00023136"/>
    </source>
</evidence>
<keyword evidence="4 5" id="KW-0472">Membrane</keyword>
<dbReference type="PANTHER" id="PTHR32322:SF2">
    <property type="entry name" value="EAMA DOMAIN-CONTAINING PROTEIN"/>
    <property type="match status" value="1"/>
</dbReference>
<evidence type="ECO:0000313" key="8">
    <source>
        <dbReference type="Proteomes" id="UP001058330"/>
    </source>
</evidence>
<feature type="transmembrane region" description="Helical" evidence="5">
    <location>
        <begin position="151"/>
        <end position="169"/>
    </location>
</feature>
<evidence type="ECO:0000256" key="2">
    <source>
        <dbReference type="ARBA" id="ARBA00022692"/>
    </source>
</evidence>
<keyword evidence="8" id="KW-1185">Reference proteome</keyword>
<dbReference type="PANTHER" id="PTHR32322">
    <property type="entry name" value="INNER MEMBRANE TRANSPORTER"/>
    <property type="match status" value="1"/>
</dbReference>
<organism evidence="7 8">
    <name type="scientific">Haloferax larsenii</name>
    <dbReference type="NCBI Taxonomy" id="302484"/>
    <lineage>
        <taxon>Archaea</taxon>
        <taxon>Methanobacteriati</taxon>
        <taxon>Methanobacteriota</taxon>
        <taxon>Stenosarchaea group</taxon>
        <taxon>Halobacteria</taxon>
        <taxon>Halobacteriales</taxon>
        <taxon>Haloferacaceae</taxon>
        <taxon>Haloferax</taxon>
    </lineage>
</organism>
<dbReference type="Pfam" id="PF00892">
    <property type="entry name" value="EamA"/>
    <property type="match status" value="2"/>
</dbReference>
<dbReference type="SUPFAM" id="SSF103481">
    <property type="entry name" value="Multidrug resistance efflux transporter EmrE"/>
    <property type="match status" value="2"/>
</dbReference>
<feature type="transmembrane region" description="Helical" evidence="5">
    <location>
        <begin position="62"/>
        <end position="82"/>
    </location>
</feature>
<dbReference type="Proteomes" id="UP001058330">
    <property type="component" value="Chromosome"/>
</dbReference>
<feature type="transmembrane region" description="Helical" evidence="5">
    <location>
        <begin position="272"/>
        <end position="289"/>
    </location>
</feature>
<feature type="transmembrane region" description="Helical" evidence="5">
    <location>
        <begin position="94"/>
        <end position="114"/>
    </location>
</feature>
<dbReference type="RefSeq" id="WP_258302935.1">
    <property type="nucleotide sequence ID" value="NZ_CP078063.1"/>
</dbReference>
<feature type="domain" description="EamA" evidence="6">
    <location>
        <begin position="7"/>
        <end position="136"/>
    </location>
</feature>
<feature type="transmembrane region" description="Helical" evidence="5">
    <location>
        <begin position="120"/>
        <end position="139"/>
    </location>
</feature>
<feature type="domain" description="EamA" evidence="6">
    <location>
        <begin position="153"/>
        <end position="287"/>
    </location>
</feature>
<dbReference type="EMBL" id="CP078063">
    <property type="protein sequence ID" value="UVE51031.1"/>
    <property type="molecule type" value="Genomic_DNA"/>
</dbReference>
<proteinExistence type="predicted"/>
<dbReference type="InterPro" id="IPR000620">
    <property type="entry name" value="EamA_dom"/>
</dbReference>
<evidence type="ECO:0000259" key="6">
    <source>
        <dbReference type="Pfam" id="PF00892"/>
    </source>
</evidence>
<evidence type="ECO:0000256" key="1">
    <source>
        <dbReference type="ARBA" id="ARBA00004141"/>
    </source>
</evidence>
<keyword evidence="3 5" id="KW-1133">Transmembrane helix</keyword>
<feature type="transmembrane region" description="Helical" evidence="5">
    <location>
        <begin position="6"/>
        <end position="27"/>
    </location>
</feature>
<name>A0ABY5RFA3_HALLR</name>
<dbReference type="InterPro" id="IPR050638">
    <property type="entry name" value="AA-Vitamin_Transporters"/>
</dbReference>
<feature type="transmembrane region" description="Helical" evidence="5">
    <location>
        <begin position="214"/>
        <end position="234"/>
    </location>
</feature>
<feature type="transmembrane region" description="Helical" evidence="5">
    <location>
        <begin position="240"/>
        <end position="260"/>
    </location>
</feature>
<comment type="subcellular location">
    <subcellularLocation>
        <location evidence="1">Membrane</location>
        <topology evidence="1">Multi-pass membrane protein</topology>
    </subcellularLocation>
</comment>
<keyword evidence="2 5" id="KW-0812">Transmembrane</keyword>
<evidence type="ECO:0000256" key="3">
    <source>
        <dbReference type="ARBA" id="ARBA00022989"/>
    </source>
</evidence>
<evidence type="ECO:0000256" key="5">
    <source>
        <dbReference type="SAM" id="Phobius"/>
    </source>
</evidence>